<evidence type="ECO:0000313" key="2">
    <source>
        <dbReference type="Proteomes" id="UP000008895"/>
    </source>
</evidence>
<dbReference type="Proteomes" id="UP000008895">
    <property type="component" value="Chromosome"/>
</dbReference>
<organism evidence="1 2">
    <name type="scientific">Capnocytophaga canimorsus (strain 5)</name>
    <dbReference type="NCBI Taxonomy" id="860228"/>
    <lineage>
        <taxon>Bacteria</taxon>
        <taxon>Pseudomonadati</taxon>
        <taxon>Bacteroidota</taxon>
        <taxon>Flavobacteriia</taxon>
        <taxon>Flavobacteriales</taxon>
        <taxon>Flavobacteriaceae</taxon>
        <taxon>Capnocytophaga</taxon>
    </lineage>
</organism>
<reference evidence="1 2" key="1">
    <citation type="journal article" date="2011" name="J. Bacteriol.">
        <title>Complete genome sequence of the dog commensal and human pathogen Capnocytophaga canimorsus strain 5.</title>
        <authorList>
            <person name="Manfredi P."/>
            <person name="Pagni M."/>
            <person name="Cornelis G.R."/>
        </authorList>
    </citation>
    <scope>NUCLEOTIDE SEQUENCE [LARGE SCALE GENOMIC DNA]</scope>
    <source>
        <strain evidence="2">5</strain>
    </source>
</reference>
<gene>
    <name evidence="1" type="ordered locus">Ccan_07810</name>
</gene>
<protein>
    <submittedName>
        <fullName evidence="1">Uncharacterized protein</fullName>
    </submittedName>
</protein>
<dbReference type="STRING" id="860228.Ccan_07810"/>
<sequence>MAQIHQNFKEKYIFNSKKVTFGFTDYIFFHKKIQNYE</sequence>
<accession>F9YTW5</accession>
<keyword evidence="2" id="KW-1185">Reference proteome</keyword>
<name>F9YTW5_CAPCC</name>
<dbReference type="EMBL" id="CP002113">
    <property type="protein sequence ID" value="AEK22899.1"/>
    <property type="molecule type" value="Genomic_DNA"/>
</dbReference>
<dbReference type="AlphaFoldDB" id="F9YTW5"/>
<proteinExistence type="predicted"/>
<dbReference type="KEGG" id="ccm:Ccan_07810"/>
<evidence type="ECO:0000313" key="1">
    <source>
        <dbReference type="EMBL" id="AEK22899.1"/>
    </source>
</evidence>
<dbReference type="HOGENOM" id="CLU_3341800_0_0_10"/>